<evidence type="ECO:0000313" key="3">
    <source>
        <dbReference type="Proteomes" id="UP000184304"/>
    </source>
</evidence>
<gene>
    <name evidence="2" type="ORF">ASPTUDRAFT_550320</name>
</gene>
<feature type="transmembrane region" description="Helical" evidence="1">
    <location>
        <begin position="20"/>
        <end position="38"/>
    </location>
</feature>
<dbReference type="EMBL" id="KV878198">
    <property type="protein sequence ID" value="OJI84976.1"/>
    <property type="molecule type" value="Genomic_DNA"/>
</dbReference>
<keyword evidence="3" id="KW-1185">Reference proteome</keyword>
<keyword evidence="1" id="KW-0472">Membrane</keyword>
<keyword evidence="1" id="KW-1133">Transmembrane helix</keyword>
<organism evidence="2 3">
    <name type="scientific">Aspergillus tubingensis (strain CBS 134.48)</name>
    <dbReference type="NCBI Taxonomy" id="767770"/>
    <lineage>
        <taxon>Eukaryota</taxon>
        <taxon>Fungi</taxon>
        <taxon>Dikarya</taxon>
        <taxon>Ascomycota</taxon>
        <taxon>Pezizomycotina</taxon>
        <taxon>Eurotiomycetes</taxon>
        <taxon>Eurotiomycetidae</taxon>
        <taxon>Eurotiales</taxon>
        <taxon>Aspergillaceae</taxon>
        <taxon>Aspergillus</taxon>
        <taxon>Aspergillus subgen. Circumdati</taxon>
    </lineage>
</organism>
<evidence type="ECO:0000313" key="2">
    <source>
        <dbReference type="EMBL" id="OJI84976.1"/>
    </source>
</evidence>
<protein>
    <submittedName>
        <fullName evidence="2">Uncharacterized protein</fullName>
    </submittedName>
</protein>
<name>A0A1L9N6R4_ASPTC</name>
<keyword evidence="1" id="KW-0812">Transmembrane</keyword>
<sequence length="71" mass="8452">MQNCLCISSDIITRIHRSEWLRPLSPICSIIFLWWLVWRLQRAGSLHSSYGWPCTKREGRRETKSEFKEGT</sequence>
<evidence type="ECO:0000256" key="1">
    <source>
        <dbReference type="SAM" id="Phobius"/>
    </source>
</evidence>
<proteinExistence type="predicted"/>
<dbReference type="Proteomes" id="UP000184304">
    <property type="component" value="Unassembled WGS sequence"/>
</dbReference>
<reference evidence="3" key="1">
    <citation type="journal article" date="2017" name="Genome Biol.">
        <title>Comparative genomics reveals high biological diversity and specific adaptations in the industrially and medically important fungal genus Aspergillus.</title>
        <authorList>
            <person name="de Vries R.P."/>
            <person name="Riley R."/>
            <person name="Wiebenga A."/>
            <person name="Aguilar-Osorio G."/>
            <person name="Amillis S."/>
            <person name="Uchima C.A."/>
            <person name="Anderluh G."/>
            <person name="Asadollahi M."/>
            <person name="Askin M."/>
            <person name="Barry K."/>
            <person name="Battaglia E."/>
            <person name="Bayram O."/>
            <person name="Benocci T."/>
            <person name="Braus-Stromeyer S.A."/>
            <person name="Caldana C."/>
            <person name="Canovas D."/>
            <person name="Cerqueira G.C."/>
            <person name="Chen F."/>
            <person name="Chen W."/>
            <person name="Choi C."/>
            <person name="Clum A."/>
            <person name="Dos Santos R.A."/>
            <person name="Damasio A.R."/>
            <person name="Diallinas G."/>
            <person name="Emri T."/>
            <person name="Fekete E."/>
            <person name="Flipphi M."/>
            <person name="Freyberg S."/>
            <person name="Gallo A."/>
            <person name="Gournas C."/>
            <person name="Habgood R."/>
            <person name="Hainaut M."/>
            <person name="Harispe M.L."/>
            <person name="Henrissat B."/>
            <person name="Hilden K.S."/>
            <person name="Hope R."/>
            <person name="Hossain A."/>
            <person name="Karabika E."/>
            <person name="Karaffa L."/>
            <person name="Karanyi Z."/>
            <person name="Krasevec N."/>
            <person name="Kuo A."/>
            <person name="Kusch H."/>
            <person name="LaButti K."/>
            <person name="Lagendijk E.L."/>
            <person name="Lapidus A."/>
            <person name="Levasseur A."/>
            <person name="Lindquist E."/>
            <person name="Lipzen A."/>
            <person name="Logrieco A.F."/>
            <person name="MacCabe A."/>
            <person name="Maekelae M.R."/>
            <person name="Malavazi I."/>
            <person name="Melin P."/>
            <person name="Meyer V."/>
            <person name="Mielnichuk N."/>
            <person name="Miskei M."/>
            <person name="Molnar A.P."/>
            <person name="Mule G."/>
            <person name="Ngan C.Y."/>
            <person name="Orejas M."/>
            <person name="Orosz E."/>
            <person name="Ouedraogo J.P."/>
            <person name="Overkamp K.M."/>
            <person name="Park H.-S."/>
            <person name="Perrone G."/>
            <person name="Piumi F."/>
            <person name="Punt P.J."/>
            <person name="Ram A.F."/>
            <person name="Ramon A."/>
            <person name="Rauscher S."/>
            <person name="Record E."/>
            <person name="Riano-Pachon D.M."/>
            <person name="Robert V."/>
            <person name="Roehrig J."/>
            <person name="Ruller R."/>
            <person name="Salamov A."/>
            <person name="Salih N.S."/>
            <person name="Samson R.A."/>
            <person name="Sandor E."/>
            <person name="Sanguinetti M."/>
            <person name="Schuetze T."/>
            <person name="Sepcic K."/>
            <person name="Shelest E."/>
            <person name="Sherlock G."/>
            <person name="Sophianopoulou V."/>
            <person name="Squina F.M."/>
            <person name="Sun H."/>
            <person name="Susca A."/>
            <person name="Todd R.B."/>
            <person name="Tsang A."/>
            <person name="Unkles S.E."/>
            <person name="van de Wiele N."/>
            <person name="van Rossen-Uffink D."/>
            <person name="Oliveira J.V."/>
            <person name="Vesth T.C."/>
            <person name="Visser J."/>
            <person name="Yu J.-H."/>
            <person name="Zhou M."/>
            <person name="Andersen M.R."/>
            <person name="Archer D.B."/>
            <person name="Baker S.E."/>
            <person name="Benoit I."/>
            <person name="Brakhage A.A."/>
            <person name="Braus G.H."/>
            <person name="Fischer R."/>
            <person name="Frisvad J.C."/>
            <person name="Goldman G.H."/>
            <person name="Houbraken J."/>
            <person name="Oakley B."/>
            <person name="Pocsi I."/>
            <person name="Scazzocchio C."/>
            <person name="Seiboth B."/>
            <person name="vanKuyk P.A."/>
            <person name="Wortman J."/>
            <person name="Dyer P.S."/>
            <person name="Grigoriev I.V."/>
        </authorList>
    </citation>
    <scope>NUCLEOTIDE SEQUENCE [LARGE SCALE GENOMIC DNA]</scope>
    <source>
        <strain evidence="3">CBS 134.48</strain>
    </source>
</reference>
<dbReference type="VEuPathDB" id="FungiDB:ASPTUDRAFT_550320"/>
<accession>A0A1L9N6R4</accession>
<dbReference type="AlphaFoldDB" id="A0A1L9N6R4"/>